<sequence length="119" mass="13120">MGWVMSFFVCSRVLCSFCALLWTAGTGLCENRSRMATVAISSPKRMHCLRSSSNLRKPLNGARSSHSISAFRWVIVRVISFSTAVSSFSWSEYSSCLVSECAAVATCSARNCRFSLSRL</sequence>
<evidence type="ECO:0000256" key="1">
    <source>
        <dbReference type="SAM" id="SignalP"/>
    </source>
</evidence>
<proteinExistence type="predicted"/>
<protein>
    <submittedName>
        <fullName evidence="2">Putative secreted protein</fullName>
    </submittedName>
</protein>
<reference evidence="2" key="1">
    <citation type="submission" date="2018-01" db="EMBL/GenBank/DDBJ databases">
        <title>An insight into the sialome of Amazonian anophelines.</title>
        <authorList>
            <person name="Ribeiro J.M."/>
            <person name="Scarpassa V."/>
            <person name="Calvo E."/>
        </authorList>
    </citation>
    <scope>NUCLEOTIDE SEQUENCE</scope>
    <source>
        <tissue evidence="2">Salivary glands</tissue>
    </source>
</reference>
<evidence type="ECO:0000313" key="2">
    <source>
        <dbReference type="EMBL" id="MBW47150.1"/>
    </source>
</evidence>
<feature type="signal peptide" evidence="1">
    <location>
        <begin position="1"/>
        <end position="29"/>
    </location>
</feature>
<keyword evidence="1" id="KW-0732">Signal</keyword>
<name>A0A2M4B2B5_9DIPT</name>
<dbReference type="AlphaFoldDB" id="A0A2M4B2B5"/>
<accession>A0A2M4B2B5</accession>
<dbReference type="EMBL" id="GGFK01013829">
    <property type="protein sequence ID" value="MBW47150.1"/>
    <property type="molecule type" value="Transcribed_RNA"/>
</dbReference>
<feature type="chain" id="PRO_5014746813" evidence="1">
    <location>
        <begin position="30"/>
        <end position="119"/>
    </location>
</feature>
<organism evidence="2">
    <name type="scientific">Anopheles triannulatus</name>
    <dbReference type="NCBI Taxonomy" id="58253"/>
    <lineage>
        <taxon>Eukaryota</taxon>
        <taxon>Metazoa</taxon>
        <taxon>Ecdysozoa</taxon>
        <taxon>Arthropoda</taxon>
        <taxon>Hexapoda</taxon>
        <taxon>Insecta</taxon>
        <taxon>Pterygota</taxon>
        <taxon>Neoptera</taxon>
        <taxon>Endopterygota</taxon>
        <taxon>Diptera</taxon>
        <taxon>Nematocera</taxon>
        <taxon>Culicoidea</taxon>
        <taxon>Culicidae</taxon>
        <taxon>Anophelinae</taxon>
        <taxon>Anopheles</taxon>
    </lineage>
</organism>